<organism evidence="1 2">
    <name type="scientific">Methylovulum psychrotolerans</name>
    <dbReference type="NCBI Taxonomy" id="1704499"/>
    <lineage>
        <taxon>Bacteria</taxon>
        <taxon>Pseudomonadati</taxon>
        <taxon>Pseudomonadota</taxon>
        <taxon>Gammaproteobacteria</taxon>
        <taxon>Methylococcales</taxon>
        <taxon>Methylococcaceae</taxon>
        <taxon>Methylovulum</taxon>
    </lineage>
</organism>
<reference evidence="1 2" key="1">
    <citation type="submission" date="2017-06" db="EMBL/GenBank/DDBJ databases">
        <title>Genome Sequencing of the methanotroph Methylovulum psychrotolerants str. HV10-M2 isolated from a high-altitude environment.</title>
        <authorList>
            <person name="Mateos-Rivera A."/>
        </authorList>
    </citation>
    <scope>NUCLEOTIDE SEQUENCE [LARGE SCALE GENOMIC DNA]</scope>
    <source>
        <strain evidence="1 2">HV10_M2</strain>
    </source>
</reference>
<dbReference type="EMBL" id="CP022129">
    <property type="protein sequence ID" value="ASF45471.1"/>
    <property type="molecule type" value="Genomic_DNA"/>
</dbReference>
<dbReference type="Pfam" id="PF09491">
    <property type="entry name" value="RE_AlwI"/>
    <property type="match status" value="1"/>
</dbReference>
<dbReference type="InterPro" id="IPR018573">
    <property type="entry name" value="Restrct_endonuc_II_AlwI"/>
</dbReference>
<name>A0A1Z4BW05_9GAMM</name>
<gene>
    <name evidence="1" type="ORF">CEK71_04985</name>
</gene>
<accession>A0A1Z4BW05</accession>
<proteinExistence type="predicted"/>
<dbReference type="OrthoDB" id="3034451at2"/>
<dbReference type="AlphaFoldDB" id="A0A1Z4BW05"/>
<evidence type="ECO:0000313" key="1">
    <source>
        <dbReference type="EMBL" id="ASF45471.1"/>
    </source>
</evidence>
<keyword evidence="2" id="KW-1185">Reference proteome</keyword>
<dbReference type="RefSeq" id="WP_088618353.1">
    <property type="nucleotide sequence ID" value="NZ_CP022129.1"/>
</dbReference>
<dbReference type="Proteomes" id="UP000197019">
    <property type="component" value="Chromosome"/>
</dbReference>
<sequence>MTRQLPYPGHSWSFTQHAVGLEPKTLYDLLKCAAPFEGNIDGYGQKITELMIASGVLTANERNGTPDAWRDYQQLLAELGLIYSTKICRALTLTELGHMLLAGEIGFSELVGVQALRFQYPNGQKSTIQSRLREELASSSISCPKSLTELQADRQILLKPGALILRILIELYNKGLEPSLSVSECQAFLIPCRTNSEWTMALSEIVVYRKSMSNIDNINRHSRRNIQDWFKFLQKSDFFESGSQRQIFLSSYAKTNIDLVNDYCASQEEAASFWIPVGFNKEHRLNWFDWYGHIPFEAQKALRFDVANNAEYLEHNYIAGVEEDIEEENDIVSSDITNVNLKPLDLEHLGRDTQHEFSEDLEALVESLRNGAQKRHAKTLLHDRIIKDLAKSFIAQGATVESDPGSIDLFATWPTGDSAIFEVKTVTRRSFQNRIRTAIGQVEEYAYRRKYADGSISDRVIVVNTDLDSKAWQTAFLTDHLGIGLICKPTSSYSAYAPIDARTKDYWLTL</sequence>
<evidence type="ECO:0000313" key="2">
    <source>
        <dbReference type="Proteomes" id="UP000197019"/>
    </source>
</evidence>
<protein>
    <submittedName>
        <fullName evidence="1">Uncharacterized protein</fullName>
    </submittedName>
</protein>
<dbReference type="KEGG" id="mpsy:CEK71_04985"/>